<keyword evidence="4" id="KW-1185">Reference proteome</keyword>
<dbReference type="EMBL" id="JAODUP010000273">
    <property type="protein sequence ID" value="KAK2154245.1"/>
    <property type="molecule type" value="Genomic_DNA"/>
</dbReference>
<dbReference type="InterPro" id="IPR037883">
    <property type="entry name" value="Knr4/Smi1-like_sf"/>
</dbReference>
<comment type="caution">
    <text evidence="3">The sequence shown here is derived from an EMBL/GenBank/DDBJ whole genome shotgun (WGS) entry which is preliminary data.</text>
</comment>
<dbReference type="Proteomes" id="UP001208570">
    <property type="component" value="Unassembled WGS sequence"/>
</dbReference>
<evidence type="ECO:0000259" key="2">
    <source>
        <dbReference type="SMART" id="SM00860"/>
    </source>
</evidence>
<dbReference type="AlphaFoldDB" id="A0AAD9JLH5"/>
<feature type="region of interest" description="Disordered" evidence="1">
    <location>
        <begin position="272"/>
        <end position="301"/>
    </location>
</feature>
<dbReference type="InterPro" id="IPR039231">
    <property type="entry name" value="TPGS2"/>
</dbReference>
<feature type="domain" description="Knr4/Smi1-like" evidence="2">
    <location>
        <begin position="36"/>
        <end position="192"/>
    </location>
</feature>
<evidence type="ECO:0000313" key="4">
    <source>
        <dbReference type="Proteomes" id="UP001208570"/>
    </source>
</evidence>
<dbReference type="InterPro" id="IPR018958">
    <property type="entry name" value="Knr4/Smi1-like_dom"/>
</dbReference>
<dbReference type="PANTHER" id="PTHR31854">
    <property type="entry name" value="TUBULIN POLYGLUTAMYLASE COMPLEX SUBUNIT 2"/>
    <property type="match status" value="1"/>
</dbReference>
<sequence>MMATEDNLYEKLTFSIIQSLEKRHGVCNINMSTKPPTDRPSIVSWEQKFSCIMPEDLRNFYLTSNGFLLTWCSKLHENRIPVGHIEINPLERLIRIGSLGATDAGTNLPGLVDVELVDHEDEDKQGTEISLPRFDHRSRIFELDPCEGYGKVCFVYRNTKPGIAAQKAEIWFLDRALRWHFLADNFANYYRLMLVHLGLPQWQYIFTDIGISPQAKQQWYNLYCPLRLGLDIDVFAKSCDVKKSTITQIDVTKVFKGKSDKKKLGTVQNVKRKQIPSAKGAAPGPGGRNTGPSIQTVKNYR</sequence>
<organism evidence="3 4">
    <name type="scientific">Paralvinella palmiformis</name>
    <dbReference type="NCBI Taxonomy" id="53620"/>
    <lineage>
        <taxon>Eukaryota</taxon>
        <taxon>Metazoa</taxon>
        <taxon>Spiralia</taxon>
        <taxon>Lophotrochozoa</taxon>
        <taxon>Annelida</taxon>
        <taxon>Polychaeta</taxon>
        <taxon>Sedentaria</taxon>
        <taxon>Canalipalpata</taxon>
        <taxon>Terebellida</taxon>
        <taxon>Terebelliformia</taxon>
        <taxon>Alvinellidae</taxon>
        <taxon>Paralvinella</taxon>
    </lineage>
</organism>
<evidence type="ECO:0000256" key="1">
    <source>
        <dbReference type="SAM" id="MobiDB-lite"/>
    </source>
</evidence>
<reference evidence="3" key="1">
    <citation type="journal article" date="2023" name="Mol. Biol. Evol.">
        <title>Third-Generation Sequencing Reveals the Adaptive Role of the Epigenome in Three Deep-Sea Polychaetes.</title>
        <authorList>
            <person name="Perez M."/>
            <person name="Aroh O."/>
            <person name="Sun Y."/>
            <person name="Lan Y."/>
            <person name="Juniper S.K."/>
            <person name="Young C.R."/>
            <person name="Angers B."/>
            <person name="Qian P.Y."/>
        </authorList>
    </citation>
    <scope>NUCLEOTIDE SEQUENCE</scope>
    <source>
        <strain evidence="3">P08H-3</strain>
    </source>
</reference>
<dbReference type="SMART" id="SM00860">
    <property type="entry name" value="SMI1_KNR4"/>
    <property type="match status" value="1"/>
</dbReference>
<dbReference type="SUPFAM" id="SSF160631">
    <property type="entry name" value="SMI1/KNR4-like"/>
    <property type="match status" value="1"/>
</dbReference>
<gene>
    <name evidence="3" type="ORF">LSH36_273g02001</name>
</gene>
<proteinExistence type="predicted"/>
<feature type="compositionally biased region" description="Polar residues" evidence="1">
    <location>
        <begin position="290"/>
        <end position="301"/>
    </location>
</feature>
<name>A0AAD9JLH5_9ANNE</name>
<dbReference type="PANTHER" id="PTHR31854:SF2">
    <property type="entry name" value="TUBULIN POLYGLUTAMYLASE COMPLEX SUBUNIT 2"/>
    <property type="match status" value="1"/>
</dbReference>
<accession>A0AAD9JLH5</accession>
<evidence type="ECO:0000313" key="3">
    <source>
        <dbReference type="EMBL" id="KAK2154245.1"/>
    </source>
</evidence>
<protein>
    <recommendedName>
        <fullName evidence="2">Knr4/Smi1-like domain-containing protein</fullName>
    </recommendedName>
</protein>